<dbReference type="GeneID" id="34621366"/>
<dbReference type="GO" id="GO:0016020">
    <property type="term" value="C:membrane"/>
    <property type="evidence" value="ECO:0007669"/>
    <property type="project" value="UniProtKB-SubCell"/>
</dbReference>
<sequence length="1426" mass="161489">MKKPFSVGFTIHEALNLVREKGKPIDPLVVVRCCGREYRSDIKLSKANVVSWDESHTWTDLELSSDEWERSFIEFEVQAANAFWRNTTVGIVALQLSLIQKRKTHQLKKSLPLQSPDGGDLHGSLRVTVFACGPGESPPSPGEELEDTDDEDHGFLDDLRNVVIDSSQDQIRAEGTRPFNVYVTVHRLEDLPQASKGLRDPFVVCEFAGCRVRTAQARATCSYTFNECFRIPVMTPVTEDTILIKIWDWNFMSADELLAVGRISFSELRTRHILPRWFNFYGFDVGEIPNFSEIIAESGKITPCTYMGRLLLSARAERLSKDAELLAAHSIAAAPFEEPRVTPILLFADVYEVQGAPGDKVYVEASLGPAKERTRWVASESLKRRERELGDAPSAVAAALEGAKGMANYFLGATPEGQDHFIFTPVDGRIPELRLSVPEEEKQQWDVIINVYAKGITKNLPHATRVAYQRMPLAKVPIYMQNNPRAPTWVPLHPMPHLSGHRVPSAVLMTLEKAKTEAAARTKRKYIVAAEYLLRTYIYTARRISSPSGALPNPLIQVTCAGVTKETEPCEATSNPVFMECVQLELRLMTDTATRLPTFAPIVTSVFDDRSWGRQLLGRAVCHYDRLRGKLKTGEVPSVAEPRWIKLKGGKRMNKHRGDILVCFELIRKKDAEILPAYPMRPIVNMCKLSISCVNLRDLLLTPKGRPIDFEKLVKDEFEGLRRIRNPIVLISVPSFGSVGRDRTVATIQYERNAGGDPSTPNRRWSNGPYESFDIFKAVSLDVDIPEDPIFDPTLTIQVYDRKAKPKYFIGQYTLHLIPLIPWVTDVPTALEDIQPAKDYEDSIDLKKIGGIMRGSKAKNKKEFSTMNVVLDAVSTADRETAEANQSRYLHHVGVLKHEQAAEGVSSLWLNPDSLPKILVQSYALPSDRPVLLVTSMFTLNVFIPAKFVLCAEGKRAAEKKTKEQFQRPSVESTVENYLADVDFAPDPLKKRAMGETQHTGSVKFFVNLTHNEEPSMHVDQTVVPWALNESRLRRHFRGEEAYPKTLKIRVYVIRAINVHLLKGMTVANPYLVFSVGKTKMPFRAENKPTSLNPDFFTMWERDISFPEESRLEISVWSAHEKLMQQVDDVFLGSTVIDLEERWFSKEWQGFMHKNEVPMEYRPLRRRPNGGITGSLEMWVEMMDSQKAGKVPRFNLQKPSATDIEIRVVLWGCRGLHFKHLGSSKESVDAILRCTLDCTRYHGPQQLQQSTDVHYYSKTGAAVFNWRVVYSGVAAPVNSCIIQISAYDFRNIGELPFIGEVNLEVRKYLGKVAQTMASIELDAELRLQNRAHESVDVTTFGYVQVTLQFMAQSEATSRPVGLGREHPNRDPRLTTPQEGRKWEDLLGSAGLRVDYRPIWYWVRVVFIIFLTLWVFVMAFLYPALFL</sequence>
<keyword evidence="9" id="KW-1185">Reference proteome</keyword>
<feature type="domain" description="C2" evidence="8">
    <location>
        <begin position="1029"/>
        <end position="1153"/>
    </location>
</feature>
<dbReference type="CDD" id="cd00030">
    <property type="entry name" value="C2"/>
    <property type="match status" value="1"/>
</dbReference>
<dbReference type="GO" id="GO:0007009">
    <property type="term" value="P:plasma membrane organization"/>
    <property type="evidence" value="ECO:0007669"/>
    <property type="project" value="TreeGrafter"/>
</dbReference>
<feature type="domain" description="C2" evidence="8">
    <location>
        <begin position="512"/>
        <end position="638"/>
    </location>
</feature>
<dbReference type="InterPro" id="IPR035892">
    <property type="entry name" value="C2_domain_sf"/>
</dbReference>
<evidence type="ECO:0000313" key="10">
    <source>
        <dbReference type="RefSeq" id="XP_026190968.1"/>
    </source>
</evidence>
<keyword evidence="5 7" id="KW-0472">Membrane</keyword>
<proteinExistence type="predicted"/>
<feature type="compositionally biased region" description="Basic and acidic residues" evidence="6">
    <location>
        <begin position="1363"/>
        <end position="1377"/>
    </location>
</feature>
<dbReference type="InterPro" id="IPR000008">
    <property type="entry name" value="C2_dom"/>
</dbReference>
<dbReference type="SUPFAM" id="SSF49562">
    <property type="entry name" value="C2 domain (Calcium/lipid-binding domain, CaLB)"/>
    <property type="match status" value="5"/>
</dbReference>
<evidence type="ECO:0000256" key="1">
    <source>
        <dbReference type="ARBA" id="ARBA00004167"/>
    </source>
</evidence>
<dbReference type="PANTHER" id="PTHR12546">
    <property type="entry name" value="FER-1-LIKE"/>
    <property type="match status" value="1"/>
</dbReference>
<keyword evidence="3" id="KW-0677">Repeat</keyword>
<dbReference type="OrthoDB" id="270970at2759"/>
<gene>
    <name evidence="10" type="primary">LOC34621366</name>
</gene>
<feature type="transmembrane region" description="Helical" evidence="7">
    <location>
        <begin position="1400"/>
        <end position="1424"/>
    </location>
</feature>
<organism evidence="9 10">
    <name type="scientific">Cyclospora cayetanensis</name>
    <dbReference type="NCBI Taxonomy" id="88456"/>
    <lineage>
        <taxon>Eukaryota</taxon>
        <taxon>Sar</taxon>
        <taxon>Alveolata</taxon>
        <taxon>Apicomplexa</taxon>
        <taxon>Conoidasida</taxon>
        <taxon>Coccidia</taxon>
        <taxon>Eucoccidiorida</taxon>
        <taxon>Eimeriorina</taxon>
        <taxon>Eimeriidae</taxon>
        <taxon>Cyclospora</taxon>
    </lineage>
</organism>
<dbReference type="Gene3D" id="2.60.40.150">
    <property type="entry name" value="C2 domain"/>
    <property type="match status" value="5"/>
</dbReference>
<evidence type="ECO:0000256" key="7">
    <source>
        <dbReference type="SAM" id="Phobius"/>
    </source>
</evidence>
<evidence type="ECO:0000256" key="2">
    <source>
        <dbReference type="ARBA" id="ARBA00022692"/>
    </source>
</evidence>
<evidence type="ECO:0000256" key="6">
    <source>
        <dbReference type="SAM" id="MobiDB-lite"/>
    </source>
</evidence>
<dbReference type="Proteomes" id="UP000515125">
    <property type="component" value="Unplaced"/>
</dbReference>
<dbReference type="RefSeq" id="XP_026190968.1">
    <property type="nucleotide sequence ID" value="XM_026335183.1"/>
</dbReference>
<feature type="domain" description="C2" evidence="8">
    <location>
        <begin position="1"/>
        <end position="109"/>
    </location>
</feature>
<dbReference type="PANTHER" id="PTHR12546:SF33">
    <property type="entry name" value="SPERM VESICLE FUSION PROTEIN FER-1"/>
    <property type="match status" value="1"/>
</dbReference>
<evidence type="ECO:0000313" key="9">
    <source>
        <dbReference type="Proteomes" id="UP000515125"/>
    </source>
</evidence>
<evidence type="ECO:0000256" key="3">
    <source>
        <dbReference type="ARBA" id="ARBA00022737"/>
    </source>
</evidence>
<dbReference type="Pfam" id="PF00168">
    <property type="entry name" value="C2"/>
    <property type="match status" value="5"/>
</dbReference>
<evidence type="ECO:0000256" key="5">
    <source>
        <dbReference type="ARBA" id="ARBA00023136"/>
    </source>
</evidence>
<evidence type="ECO:0000256" key="4">
    <source>
        <dbReference type="ARBA" id="ARBA00022989"/>
    </source>
</evidence>
<feature type="region of interest" description="Disordered" evidence="6">
    <location>
        <begin position="1356"/>
        <end position="1377"/>
    </location>
</feature>
<dbReference type="InterPro" id="IPR037721">
    <property type="entry name" value="Ferlin"/>
</dbReference>
<protein>
    <submittedName>
        <fullName evidence="10">Uncharacterized protein LOC34621366</fullName>
    </submittedName>
</protein>
<reference evidence="10" key="1">
    <citation type="submission" date="2025-08" db="UniProtKB">
        <authorList>
            <consortium name="RefSeq"/>
        </authorList>
    </citation>
    <scope>IDENTIFICATION</scope>
</reference>
<name>A0A6P6RT28_9EIME</name>
<feature type="domain" description="C2" evidence="8">
    <location>
        <begin position="165"/>
        <end position="278"/>
    </location>
</feature>
<keyword evidence="2 7" id="KW-0812">Transmembrane</keyword>
<dbReference type="PROSITE" id="PS50004">
    <property type="entry name" value="C2"/>
    <property type="match status" value="4"/>
</dbReference>
<comment type="subcellular location">
    <subcellularLocation>
        <location evidence="1">Membrane</location>
        <topology evidence="1">Single-pass membrane protein</topology>
    </subcellularLocation>
</comment>
<accession>A0A6P6RT28</accession>
<dbReference type="SMART" id="SM00239">
    <property type="entry name" value="C2"/>
    <property type="match status" value="5"/>
</dbReference>
<evidence type="ECO:0000259" key="8">
    <source>
        <dbReference type="PROSITE" id="PS50004"/>
    </source>
</evidence>
<keyword evidence="4 7" id="KW-1133">Transmembrane helix</keyword>